<evidence type="ECO:0000313" key="4">
    <source>
        <dbReference type="EMBL" id="KAI5067357.1"/>
    </source>
</evidence>
<organism evidence="4 5">
    <name type="scientific">Adiantum capillus-veneris</name>
    <name type="common">Maidenhair fern</name>
    <dbReference type="NCBI Taxonomy" id="13818"/>
    <lineage>
        <taxon>Eukaryota</taxon>
        <taxon>Viridiplantae</taxon>
        <taxon>Streptophyta</taxon>
        <taxon>Embryophyta</taxon>
        <taxon>Tracheophyta</taxon>
        <taxon>Polypodiopsida</taxon>
        <taxon>Polypodiidae</taxon>
        <taxon>Polypodiales</taxon>
        <taxon>Pteridineae</taxon>
        <taxon>Pteridaceae</taxon>
        <taxon>Vittarioideae</taxon>
        <taxon>Adiantum</taxon>
    </lineage>
</organism>
<feature type="signal peptide" evidence="2">
    <location>
        <begin position="1"/>
        <end position="24"/>
    </location>
</feature>
<feature type="region of interest" description="Disordered" evidence="1">
    <location>
        <begin position="198"/>
        <end position="306"/>
    </location>
</feature>
<sequence length="306" mass="34167">MAQFLARSALMGVLLWSILAFVAAKSSKSAPAVVRKEDIKYIKCAVCTEIAKELSRQFDKKRSEAAPKQVSEFQIIELAENICNLKKFEGEWILYEDIVEQGDTLALVRQEEEGECKTECKTIEKACQEVIGYHDTDIAEFMYKGAVSVDELSNYLCKDLSKACRGKIPSVPKDRVPGEAFMVKSSKDAEIERIMKSMSDMPGAPGMKVYSKDDLMNGIPNFSGEDEDEDDDEEEDDMPQTKGKFQTKPADKYTSHSQSIIAAIKSRTQKALSTAQKHVKNASNRLQQWWSGASNSKNMESATAEL</sequence>
<dbReference type="AlphaFoldDB" id="A0A9D4ZAZ9"/>
<dbReference type="PANTHER" id="PTHR36058:SF1">
    <property type="entry name" value="NUCLEOPHOSMIN"/>
    <property type="match status" value="1"/>
</dbReference>
<dbReference type="EMBL" id="JABFUD020000017">
    <property type="protein sequence ID" value="KAI5067357.1"/>
    <property type="molecule type" value="Genomic_DNA"/>
</dbReference>
<keyword evidence="2" id="KW-0732">Signal</keyword>
<protein>
    <recommendedName>
        <fullName evidence="3">DUF3456 domain-containing protein</fullName>
    </recommendedName>
</protein>
<feature type="domain" description="DUF3456" evidence="3">
    <location>
        <begin position="60"/>
        <end position="164"/>
    </location>
</feature>
<name>A0A9D4ZAZ9_ADICA</name>
<evidence type="ECO:0000259" key="3">
    <source>
        <dbReference type="Pfam" id="PF11938"/>
    </source>
</evidence>
<evidence type="ECO:0000256" key="2">
    <source>
        <dbReference type="SAM" id="SignalP"/>
    </source>
</evidence>
<evidence type="ECO:0000313" key="5">
    <source>
        <dbReference type="Proteomes" id="UP000886520"/>
    </source>
</evidence>
<comment type="caution">
    <text evidence="4">The sequence shown here is derived from an EMBL/GenBank/DDBJ whole genome shotgun (WGS) entry which is preliminary data.</text>
</comment>
<evidence type="ECO:0000256" key="1">
    <source>
        <dbReference type="SAM" id="MobiDB-lite"/>
    </source>
</evidence>
<accession>A0A9D4ZAZ9</accession>
<keyword evidence="5" id="KW-1185">Reference proteome</keyword>
<gene>
    <name evidence="4" type="ORF">GOP47_0017885</name>
</gene>
<feature type="compositionally biased region" description="Acidic residues" evidence="1">
    <location>
        <begin position="224"/>
        <end position="238"/>
    </location>
</feature>
<dbReference type="PANTHER" id="PTHR36058">
    <property type="entry name" value="NUCLEOPHOSMIN"/>
    <property type="match status" value="1"/>
</dbReference>
<dbReference type="InterPro" id="IPR021852">
    <property type="entry name" value="DUF3456"/>
</dbReference>
<dbReference type="Proteomes" id="UP000886520">
    <property type="component" value="Chromosome 17"/>
</dbReference>
<dbReference type="Pfam" id="PF11938">
    <property type="entry name" value="DUF3456"/>
    <property type="match status" value="1"/>
</dbReference>
<reference evidence="4" key="1">
    <citation type="submission" date="2021-01" db="EMBL/GenBank/DDBJ databases">
        <title>Adiantum capillus-veneris genome.</title>
        <authorList>
            <person name="Fang Y."/>
            <person name="Liao Q."/>
        </authorList>
    </citation>
    <scope>NUCLEOTIDE SEQUENCE</scope>
    <source>
        <strain evidence="4">H3</strain>
        <tissue evidence="4">Leaf</tissue>
    </source>
</reference>
<feature type="chain" id="PRO_5039568119" description="DUF3456 domain-containing protein" evidence="2">
    <location>
        <begin position="25"/>
        <end position="306"/>
    </location>
</feature>
<dbReference type="OrthoDB" id="202851at2759"/>
<feature type="compositionally biased region" description="Polar residues" evidence="1">
    <location>
        <begin position="269"/>
        <end position="306"/>
    </location>
</feature>
<proteinExistence type="predicted"/>